<organism evidence="11 12">
    <name type="scientific">Plakobranchus ocellatus</name>
    <dbReference type="NCBI Taxonomy" id="259542"/>
    <lineage>
        <taxon>Eukaryota</taxon>
        <taxon>Metazoa</taxon>
        <taxon>Spiralia</taxon>
        <taxon>Lophotrochozoa</taxon>
        <taxon>Mollusca</taxon>
        <taxon>Gastropoda</taxon>
        <taxon>Heterobranchia</taxon>
        <taxon>Euthyneura</taxon>
        <taxon>Panpulmonata</taxon>
        <taxon>Sacoglossa</taxon>
        <taxon>Placobranchoidea</taxon>
        <taxon>Plakobranchidae</taxon>
        <taxon>Plakobranchus</taxon>
    </lineage>
</organism>
<dbReference type="GO" id="GO:0051693">
    <property type="term" value="P:actin filament capping"/>
    <property type="evidence" value="ECO:0007669"/>
    <property type="project" value="UniProtKB-KW"/>
</dbReference>
<dbReference type="GO" id="GO:0005737">
    <property type="term" value="C:cytoplasm"/>
    <property type="evidence" value="ECO:0007669"/>
    <property type="project" value="UniProtKB-ARBA"/>
</dbReference>
<evidence type="ECO:0000256" key="9">
    <source>
        <dbReference type="SAM" id="Coils"/>
    </source>
</evidence>
<dbReference type="InterPro" id="IPR002017">
    <property type="entry name" value="Spectrin_repeat"/>
</dbReference>
<dbReference type="EMBL" id="BLXT01002806">
    <property type="protein sequence ID" value="GFN97695.1"/>
    <property type="molecule type" value="Genomic_DNA"/>
</dbReference>
<evidence type="ECO:0000256" key="8">
    <source>
        <dbReference type="ARBA" id="ARBA00023212"/>
    </source>
</evidence>
<dbReference type="SUPFAM" id="SSF46966">
    <property type="entry name" value="Spectrin repeat"/>
    <property type="match status" value="4"/>
</dbReference>
<feature type="domain" description="Calponin-homology (CH)" evidence="10">
    <location>
        <begin position="123"/>
        <end position="226"/>
    </location>
</feature>
<dbReference type="PROSITE" id="PS00020">
    <property type="entry name" value="ACTININ_2"/>
    <property type="match status" value="1"/>
</dbReference>
<dbReference type="GO" id="GO:0003779">
    <property type="term" value="F:actin binding"/>
    <property type="evidence" value="ECO:0007669"/>
    <property type="project" value="UniProtKB-KW"/>
</dbReference>
<dbReference type="InterPro" id="IPR018159">
    <property type="entry name" value="Spectrin/alpha-actinin"/>
</dbReference>
<dbReference type="Gene3D" id="1.10.418.10">
    <property type="entry name" value="Calponin-like domain"/>
    <property type="match status" value="2"/>
</dbReference>
<name>A0AAV3ZP36_9GAST</name>
<evidence type="ECO:0000256" key="2">
    <source>
        <dbReference type="ARBA" id="ARBA00006826"/>
    </source>
</evidence>
<evidence type="ECO:0000256" key="3">
    <source>
        <dbReference type="ARBA" id="ARBA00022467"/>
    </source>
</evidence>
<keyword evidence="4" id="KW-0963">Cytoplasm</keyword>
<comment type="caution">
    <text evidence="11">The sequence shown here is derived from an EMBL/GenBank/DDBJ whole genome shotgun (WGS) entry which is preliminary data.</text>
</comment>
<dbReference type="PROSITE" id="PS50021">
    <property type="entry name" value="CH"/>
    <property type="match status" value="2"/>
</dbReference>
<evidence type="ECO:0000259" key="10">
    <source>
        <dbReference type="PROSITE" id="PS50021"/>
    </source>
</evidence>
<keyword evidence="7" id="KW-0009">Actin-binding</keyword>
<dbReference type="SUPFAM" id="SSF47576">
    <property type="entry name" value="Calponin-homology domain, CH-domain"/>
    <property type="match status" value="1"/>
</dbReference>
<dbReference type="Proteomes" id="UP000735302">
    <property type="component" value="Unassembled WGS sequence"/>
</dbReference>
<keyword evidence="8" id="KW-0206">Cytoskeleton</keyword>
<keyword evidence="5" id="KW-0597">Phosphoprotein</keyword>
<dbReference type="SMART" id="SM00150">
    <property type="entry name" value="SPEC"/>
    <property type="match status" value="4"/>
</dbReference>
<sequence length="684" mass="79669">ERELVQKKTFQKWVNSHLIRVNSKIADLYVDLRDGKMLIKLLEVLSGERLPRPTKGKMRIHCLENVDKALTFLHEQRVHLENMGAHDIVDGSARLTLGLIWTIILRFQIQDITIEEVDNNETKSAKDALLLWCQMKTAGYANVNVRNFTTSWRDGLAFNALIHKHRPDLIQYEKLQKSNAMHNLNSAFTVAEDKLGLTSLLDPEGKLSFVVIDNAINTESMIEQYENMTSDLLEWIEQTIAILNDRQFANSLTGVQQQLAAFSTYRIVEKPPKFDEKGNLEILLFTIQSKMRANNQRPYLPKEGKLLSDINKAWERLDKAEHERELSLREELIRQEKLEQLAARFGRKAGMREEWLSENQRLVAQDNFGSDLAAVEAATKKHEAIETDINAYEERVSAVVAVANELEHENYHDIDRINARKDNVLRLWNYLLELLQARRMRLELTLSLYKVFKEMLYILDWMEEIKARLMSEDYGKHLMGVEDLLQKHSLLEADVNVVGEKVTAVNSQAKRFIDDDFSEIGGYRPCNPEMIKERMSMLDNAYEELRQLAADRRRRLEESRKFWQFYWDMADEEGWIREKEQLMSSPDLGHDLTSVNLLLNKHKGMEDEMTYRHTHLTEVQASSNELIEAGNFGADQIEQRNNEISSQWTSLIDLATYRKKRLNEAVDFYQVRLNFIIILLLVNS</sequence>
<comment type="subcellular location">
    <subcellularLocation>
        <location evidence="1">Cytoplasm</location>
        <location evidence="1">Cytoskeleton</location>
    </subcellularLocation>
</comment>
<evidence type="ECO:0000256" key="1">
    <source>
        <dbReference type="ARBA" id="ARBA00004245"/>
    </source>
</evidence>
<dbReference type="FunFam" id="1.20.58.60:FF:000106">
    <property type="entry name" value="Spectrin beta chain"/>
    <property type="match status" value="1"/>
</dbReference>
<dbReference type="FunFam" id="1.20.58.60:FF:000083">
    <property type="entry name" value="Spectrin beta chain"/>
    <property type="match status" value="1"/>
</dbReference>
<evidence type="ECO:0000256" key="5">
    <source>
        <dbReference type="ARBA" id="ARBA00022553"/>
    </source>
</evidence>
<dbReference type="FunFam" id="1.20.58.60:FF:000020">
    <property type="entry name" value="Spectrin alpha chain, non-erythrocytic 1"/>
    <property type="match status" value="1"/>
</dbReference>
<evidence type="ECO:0000313" key="11">
    <source>
        <dbReference type="EMBL" id="GFN97695.1"/>
    </source>
</evidence>
<dbReference type="InterPro" id="IPR001589">
    <property type="entry name" value="Actinin_actin-bd_CS"/>
</dbReference>
<dbReference type="SMART" id="SM00033">
    <property type="entry name" value="CH"/>
    <property type="match status" value="2"/>
</dbReference>
<dbReference type="Pfam" id="PF00435">
    <property type="entry name" value="Spectrin"/>
    <property type="match status" value="4"/>
</dbReference>
<feature type="domain" description="Calponin-homology (CH)" evidence="10">
    <location>
        <begin position="4"/>
        <end position="108"/>
    </location>
</feature>
<comment type="similarity">
    <text evidence="2">Belongs to the spectrin family.</text>
</comment>
<keyword evidence="9" id="KW-0175">Coiled coil</keyword>
<dbReference type="CDD" id="cd21246">
    <property type="entry name" value="CH_SPTB-like_rpt1"/>
    <property type="match status" value="1"/>
</dbReference>
<dbReference type="PROSITE" id="PS00019">
    <property type="entry name" value="ACTININ_1"/>
    <property type="match status" value="1"/>
</dbReference>
<evidence type="ECO:0000256" key="7">
    <source>
        <dbReference type="ARBA" id="ARBA00023203"/>
    </source>
</evidence>
<proteinExistence type="inferred from homology"/>
<keyword evidence="12" id="KW-1185">Reference proteome</keyword>
<dbReference type="FunFam" id="1.10.418.10:FF:000004">
    <property type="entry name" value="Spectrin beta chain"/>
    <property type="match status" value="1"/>
</dbReference>
<dbReference type="Gene3D" id="1.20.58.60">
    <property type="match status" value="2"/>
</dbReference>
<gene>
    <name evidence="11" type="ORF">PoB_002420100</name>
</gene>
<feature type="non-terminal residue" evidence="11">
    <location>
        <position position="1"/>
    </location>
</feature>
<dbReference type="InterPro" id="IPR036872">
    <property type="entry name" value="CH_dom_sf"/>
</dbReference>
<keyword evidence="6" id="KW-0677">Repeat</keyword>
<accession>A0AAV3ZP36</accession>
<dbReference type="AlphaFoldDB" id="A0AAV3ZP36"/>
<feature type="coiled-coil region" evidence="9">
    <location>
        <begin position="375"/>
        <end position="409"/>
    </location>
</feature>
<protein>
    <submittedName>
        <fullName evidence="11">Spectrin beta chain</fullName>
    </submittedName>
</protein>
<reference evidence="11 12" key="1">
    <citation type="journal article" date="2021" name="Elife">
        <title>Chloroplast acquisition without the gene transfer in kleptoplastic sea slugs, Plakobranchus ocellatus.</title>
        <authorList>
            <person name="Maeda T."/>
            <person name="Takahashi S."/>
            <person name="Yoshida T."/>
            <person name="Shimamura S."/>
            <person name="Takaki Y."/>
            <person name="Nagai Y."/>
            <person name="Toyoda A."/>
            <person name="Suzuki Y."/>
            <person name="Arimoto A."/>
            <person name="Ishii H."/>
            <person name="Satoh N."/>
            <person name="Nishiyama T."/>
            <person name="Hasebe M."/>
            <person name="Maruyama T."/>
            <person name="Minagawa J."/>
            <person name="Obokata J."/>
            <person name="Shigenobu S."/>
        </authorList>
    </citation>
    <scope>NUCLEOTIDE SEQUENCE [LARGE SCALE GENOMIC DNA]</scope>
</reference>
<evidence type="ECO:0000256" key="4">
    <source>
        <dbReference type="ARBA" id="ARBA00022490"/>
    </source>
</evidence>
<keyword evidence="3" id="KW-0117">Actin capping</keyword>
<dbReference type="Pfam" id="PF00307">
    <property type="entry name" value="CH"/>
    <property type="match status" value="2"/>
</dbReference>
<dbReference type="InterPro" id="IPR001715">
    <property type="entry name" value="CH_dom"/>
</dbReference>
<dbReference type="PANTHER" id="PTHR11915">
    <property type="entry name" value="SPECTRIN/FILAMIN RELATED CYTOSKELETAL PROTEIN"/>
    <property type="match status" value="1"/>
</dbReference>
<evidence type="ECO:0000256" key="6">
    <source>
        <dbReference type="ARBA" id="ARBA00022737"/>
    </source>
</evidence>
<evidence type="ECO:0000313" key="12">
    <source>
        <dbReference type="Proteomes" id="UP000735302"/>
    </source>
</evidence>
<dbReference type="GO" id="GO:0005856">
    <property type="term" value="C:cytoskeleton"/>
    <property type="evidence" value="ECO:0007669"/>
    <property type="project" value="UniProtKB-SubCell"/>
</dbReference>
<dbReference type="CDD" id="cd00176">
    <property type="entry name" value="SPEC"/>
    <property type="match status" value="1"/>
</dbReference>